<dbReference type="AlphaFoldDB" id="A0A8E0NC44"/>
<dbReference type="InterPro" id="IPR052907">
    <property type="entry name" value="Beta-lactamase/esterase"/>
</dbReference>
<proteinExistence type="predicted"/>
<accession>A0A8E0NC44</accession>
<dbReference type="InterPro" id="IPR001466">
    <property type="entry name" value="Beta-lactam-related"/>
</dbReference>
<organism evidence="2 3">
    <name type="scientific">Brevundimonas abyssalis TAR-001</name>
    <dbReference type="NCBI Taxonomy" id="1391729"/>
    <lineage>
        <taxon>Bacteria</taxon>
        <taxon>Pseudomonadati</taxon>
        <taxon>Pseudomonadota</taxon>
        <taxon>Alphaproteobacteria</taxon>
        <taxon>Caulobacterales</taxon>
        <taxon>Caulobacteraceae</taxon>
        <taxon>Brevundimonas</taxon>
    </lineage>
</organism>
<comment type="caution">
    <text evidence="2">The sequence shown here is derived from an EMBL/GenBank/DDBJ whole genome shotgun (WGS) entry which is preliminary data.</text>
</comment>
<dbReference type="Pfam" id="PF00144">
    <property type="entry name" value="Beta-lactamase"/>
    <property type="match status" value="1"/>
</dbReference>
<dbReference type="SUPFAM" id="SSF56601">
    <property type="entry name" value="beta-lactamase/transpeptidase-like"/>
    <property type="match status" value="1"/>
</dbReference>
<sequence>MLWTPMIDIHGPCPDRFSGVKDAFAANFTDAPEGLDELAARFSVCIGGETVVDLWAGHADAAKTTPFTDRSLVPVFSTGKVVMSLMIATLVERGLAAYDAPVAEVWPAFGQAGKNRITLGQMMSHQAGLAGFDETVDPTVWFDPEAVLERLAAQAPLWAPGTASGYHPITIGYLAGEVFRRLDGRSMGTALRQDFAELFDLDLWIGLPEDQHDRVAQLRKPSAAPDLGTIDAVKKSAFLDRGSAPGGRGSAEWRKMEIPSANMHARADALARIMGVLANGGTLDGKVILSPETLAEATRERIHGPDRVLPFTIPWAAGWMRNEGLDIFGPNPETLGHCGWGGSCAMADPNTNVSAAYVMTRQSPHLIGDPRALRLFEALYAAI</sequence>
<dbReference type="InterPro" id="IPR012338">
    <property type="entry name" value="Beta-lactam/transpept-like"/>
</dbReference>
<gene>
    <name evidence="2" type="ORF">MBEBAB_1864</name>
</gene>
<evidence type="ECO:0000259" key="1">
    <source>
        <dbReference type="Pfam" id="PF00144"/>
    </source>
</evidence>
<feature type="domain" description="Beta-lactamase-related" evidence="1">
    <location>
        <begin position="32"/>
        <end position="375"/>
    </location>
</feature>
<evidence type="ECO:0000313" key="2">
    <source>
        <dbReference type="EMBL" id="GAD59614.1"/>
    </source>
</evidence>
<dbReference type="Proteomes" id="UP000016569">
    <property type="component" value="Unassembled WGS sequence"/>
</dbReference>
<dbReference type="EMBL" id="BATC01000032">
    <property type="protein sequence ID" value="GAD59614.1"/>
    <property type="molecule type" value="Genomic_DNA"/>
</dbReference>
<dbReference type="PANTHER" id="PTHR43319">
    <property type="entry name" value="BETA-LACTAMASE-RELATED"/>
    <property type="match status" value="1"/>
</dbReference>
<name>A0A8E0NC44_9CAUL</name>
<evidence type="ECO:0000313" key="3">
    <source>
        <dbReference type="Proteomes" id="UP000016569"/>
    </source>
</evidence>
<keyword evidence="3" id="KW-1185">Reference proteome</keyword>
<dbReference type="Gene3D" id="3.40.710.10">
    <property type="entry name" value="DD-peptidase/beta-lactamase superfamily"/>
    <property type="match status" value="1"/>
</dbReference>
<reference evidence="3" key="1">
    <citation type="journal article" date="2013" name="Genome Announc.">
        <title>Draft Genome Sequence of the Dimorphic Prosthecate Bacterium Brevundimonas abyssalis TAR-001T.</title>
        <authorList>
            <person name="Tsubouchi T."/>
            <person name="Nishi S."/>
            <person name="Usui K."/>
            <person name="Shimane Y."/>
            <person name="Takaki Y."/>
            <person name="Maruyama T."/>
            <person name="Hatada Y."/>
        </authorList>
    </citation>
    <scope>NUCLEOTIDE SEQUENCE [LARGE SCALE GENOMIC DNA]</scope>
    <source>
        <strain evidence="3">TAR-001</strain>
    </source>
</reference>
<dbReference type="PANTHER" id="PTHR43319:SF3">
    <property type="entry name" value="BETA-LACTAMASE-RELATED DOMAIN-CONTAINING PROTEIN"/>
    <property type="match status" value="1"/>
</dbReference>
<protein>
    <submittedName>
        <fullName evidence="2">Esterase A</fullName>
    </submittedName>
</protein>